<evidence type="ECO:0000313" key="3">
    <source>
        <dbReference type="EMBL" id="MDN0076478.1"/>
    </source>
</evidence>
<accession>A0ABT7XRZ5</accession>
<dbReference type="Gene3D" id="3.20.20.80">
    <property type="entry name" value="Glycosidases"/>
    <property type="match status" value="1"/>
</dbReference>
<dbReference type="InterPro" id="IPR006047">
    <property type="entry name" value="GH13_cat_dom"/>
</dbReference>
<dbReference type="CDD" id="cd11330">
    <property type="entry name" value="AmyAc_OligoGlu"/>
    <property type="match status" value="1"/>
</dbReference>
<dbReference type="PANTHER" id="PTHR10357:SF179">
    <property type="entry name" value="NEUTRAL AND BASIC AMINO ACID TRANSPORT PROTEIN RBAT"/>
    <property type="match status" value="1"/>
</dbReference>
<organism evidence="3 4">
    <name type="scientific">Crenobacter oryzisoli</name>
    <dbReference type="NCBI Taxonomy" id="3056844"/>
    <lineage>
        <taxon>Bacteria</taxon>
        <taxon>Pseudomonadati</taxon>
        <taxon>Pseudomonadota</taxon>
        <taxon>Betaproteobacteria</taxon>
        <taxon>Neisseriales</taxon>
        <taxon>Neisseriaceae</taxon>
        <taxon>Crenobacter</taxon>
    </lineage>
</organism>
<evidence type="ECO:0000313" key="4">
    <source>
        <dbReference type="Proteomes" id="UP001168540"/>
    </source>
</evidence>
<gene>
    <name evidence="3" type="ORF">QU481_16540</name>
</gene>
<evidence type="ECO:0000259" key="2">
    <source>
        <dbReference type="SMART" id="SM00642"/>
    </source>
</evidence>
<dbReference type="SUPFAM" id="SSF51011">
    <property type="entry name" value="Glycosyl hydrolase domain"/>
    <property type="match status" value="1"/>
</dbReference>
<dbReference type="RefSeq" id="WP_289831133.1">
    <property type="nucleotide sequence ID" value="NZ_JAUEDK010000034.1"/>
</dbReference>
<dbReference type="InterPro" id="IPR013780">
    <property type="entry name" value="Glyco_hydro_b"/>
</dbReference>
<dbReference type="Gene3D" id="3.90.400.10">
    <property type="entry name" value="Oligo-1,6-glucosidase, Domain 2"/>
    <property type="match status" value="1"/>
</dbReference>
<dbReference type="InterPro" id="IPR017853">
    <property type="entry name" value="GH"/>
</dbReference>
<dbReference type="Pfam" id="PF00128">
    <property type="entry name" value="Alpha-amylase"/>
    <property type="match status" value="1"/>
</dbReference>
<dbReference type="Gene3D" id="2.60.40.1180">
    <property type="entry name" value="Golgi alpha-mannosidase II"/>
    <property type="match status" value="1"/>
</dbReference>
<dbReference type="SMART" id="SM00642">
    <property type="entry name" value="Aamy"/>
    <property type="match status" value="1"/>
</dbReference>
<evidence type="ECO:0000256" key="1">
    <source>
        <dbReference type="ARBA" id="ARBA00008061"/>
    </source>
</evidence>
<comment type="caution">
    <text evidence="3">The sequence shown here is derived from an EMBL/GenBank/DDBJ whole genome shotgun (WGS) entry which is preliminary data.</text>
</comment>
<dbReference type="InterPro" id="IPR045857">
    <property type="entry name" value="O16G_dom_2"/>
</dbReference>
<feature type="domain" description="Glycosyl hydrolase family 13 catalytic" evidence="2">
    <location>
        <begin position="16"/>
        <end position="405"/>
    </location>
</feature>
<reference evidence="3" key="1">
    <citation type="submission" date="2023-06" db="EMBL/GenBank/DDBJ databases">
        <authorList>
            <person name="Zhang S."/>
        </authorList>
    </citation>
    <scope>NUCLEOTIDE SEQUENCE</scope>
    <source>
        <strain evidence="3">SG2303</strain>
    </source>
</reference>
<protein>
    <submittedName>
        <fullName evidence="3">Alpha-glucosidase family protein</fullName>
    </submittedName>
</protein>
<dbReference type="Proteomes" id="UP001168540">
    <property type="component" value="Unassembled WGS sequence"/>
</dbReference>
<proteinExistence type="inferred from homology"/>
<dbReference type="Pfam" id="PF16657">
    <property type="entry name" value="Malt_amylase_C"/>
    <property type="match status" value="1"/>
</dbReference>
<dbReference type="EMBL" id="JAUEDK010000034">
    <property type="protein sequence ID" value="MDN0076478.1"/>
    <property type="molecule type" value="Genomic_DNA"/>
</dbReference>
<comment type="similarity">
    <text evidence="1">Belongs to the glycosyl hydrolase 13 family.</text>
</comment>
<sequence length="543" mass="61606">MDKQQQEWWRGAVIYQVYPRSFQDSNGDGIGDLPGITARLEHIARLGAEAVWISPFFKSPMADFGYDVSDYCDVDPMFGCLADFDALLARAHELGLKVLIDLVLSHTSDQHPWFQESRASRDNARANWYVWADAKADGTPPNNWLSVFGGSSWQWDTRREQYYLHNFLASQPDLNFHNPQVQEALLDVARFWLDRGVDGFRLDAINFGTHDAQLRDNPPLPTEMECPGAPRSNPYTHQRHLYDKTQPENLLFLARLRKLIDQYPGAVTVGEIGDDLQYPTLAAYTRGNEHLHMAYVFTLLTEECRAPYLHRVMAEFLDEAGDAYACWSLGNHDVPRIVSRWEQLGGSAELRGRLLLAFLLSLPGAVCMYQGEELALPEAEVPYELLQDPYGKVMWPEYKGRDGCRTPMAWDASANGGFSDGMPWLPVAAEHIERAVAGQEAQVDSTLAFYCHLIEWRRAYPVLRHGNLHLLPAHEQVLAFEREHDGERVLCAFNLSDRPARYELPLRWQLEHLNEAGFQAETVLGAIELPPLQAGFARIVEGV</sequence>
<keyword evidence="4" id="KW-1185">Reference proteome</keyword>
<dbReference type="SUPFAM" id="SSF51445">
    <property type="entry name" value="(Trans)glycosidases"/>
    <property type="match status" value="1"/>
</dbReference>
<name>A0ABT7XRZ5_9NEIS</name>
<dbReference type="InterPro" id="IPR032091">
    <property type="entry name" value="Malt_amylase-like_C"/>
</dbReference>
<dbReference type="PANTHER" id="PTHR10357">
    <property type="entry name" value="ALPHA-AMYLASE FAMILY MEMBER"/>
    <property type="match status" value="1"/>
</dbReference>